<reference evidence="2" key="1">
    <citation type="submission" date="2021-01" db="EMBL/GenBank/DDBJ databases">
        <authorList>
            <person name="Corre E."/>
            <person name="Pelletier E."/>
            <person name="Niang G."/>
            <person name="Scheremetjew M."/>
            <person name="Finn R."/>
            <person name="Kale V."/>
            <person name="Holt S."/>
            <person name="Cochrane G."/>
            <person name="Meng A."/>
            <person name="Brown T."/>
            <person name="Cohen L."/>
        </authorList>
    </citation>
    <scope>NUCLEOTIDE SEQUENCE</scope>
    <source>
        <strain evidence="2">CCMP644</strain>
    </source>
</reference>
<dbReference type="Gene3D" id="2.160.10.10">
    <property type="entry name" value="Hexapeptide repeat proteins"/>
    <property type="match status" value="1"/>
</dbReference>
<dbReference type="InterPro" id="IPR050484">
    <property type="entry name" value="Transf_Hexapept/Carb_Anhydrase"/>
</dbReference>
<dbReference type="AlphaFoldDB" id="A0A7S1GZH4"/>
<proteinExistence type="predicted"/>
<accession>A0A7S1GZH4</accession>
<dbReference type="SUPFAM" id="SSF51161">
    <property type="entry name" value="Trimeric LpxA-like enzymes"/>
    <property type="match status" value="1"/>
</dbReference>
<dbReference type="CDD" id="cd04645">
    <property type="entry name" value="LbH_gamma_CA_like"/>
    <property type="match status" value="1"/>
</dbReference>
<name>A0A7S1GZH4_HEMAN</name>
<evidence type="ECO:0000256" key="1">
    <source>
        <dbReference type="SAM" id="MobiDB-lite"/>
    </source>
</evidence>
<sequence length="286" mass="30635">MLRSALAPLRRMAPLAGRRLATGSLNEPSPPMHRPSRPDKSSRENNVRLIGEHGDVHNMDIKNSTVTLHAGFCRHRTTLPFVGEYPCVSPEGFVAPNATVVGDVELGDKVLVWNGAVIRGDEAPVEIGAMTNVMENVVISADCDRTDLSLDTDGTGGRVEGMAGSVKVGTWCTIGANSVLRACTLEHSVVIGEGSVVCEGSLIEAGAVVGPGSVVPPGRRVPGGQLWEGNPVAFVKDLVDPLTANDETAKQMHHRALQYLYSQYPLHEPDYSMLHKKAEDATQQNM</sequence>
<dbReference type="EMBL" id="HBFX01021402">
    <property type="protein sequence ID" value="CAD8958484.1"/>
    <property type="molecule type" value="Transcribed_RNA"/>
</dbReference>
<dbReference type="PANTHER" id="PTHR13061:SF29">
    <property type="entry name" value="GAMMA CARBONIC ANHYDRASE-LIKE 1, MITOCHONDRIAL-RELATED"/>
    <property type="match status" value="1"/>
</dbReference>
<gene>
    <name evidence="2" type="ORF">HAND00432_LOCUS13023</name>
</gene>
<dbReference type="InterPro" id="IPR047324">
    <property type="entry name" value="LbH_gamma_CA-like"/>
</dbReference>
<organism evidence="2">
    <name type="scientific">Hemiselmis andersenii</name>
    <name type="common">Cryptophyte alga</name>
    <dbReference type="NCBI Taxonomy" id="464988"/>
    <lineage>
        <taxon>Eukaryota</taxon>
        <taxon>Cryptophyceae</taxon>
        <taxon>Cryptomonadales</taxon>
        <taxon>Hemiselmidaceae</taxon>
        <taxon>Hemiselmis</taxon>
    </lineage>
</organism>
<evidence type="ECO:0000313" key="2">
    <source>
        <dbReference type="EMBL" id="CAD8958484.1"/>
    </source>
</evidence>
<protein>
    <submittedName>
        <fullName evidence="2">Uncharacterized protein</fullName>
    </submittedName>
</protein>
<dbReference type="InterPro" id="IPR011004">
    <property type="entry name" value="Trimer_LpxA-like_sf"/>
</dbReference>
<feature type="region of interest" description="Disordered" evidence="1">
    <location>
        <begin position="17"/>
        <end position="44"/>
    </location>
</feature>
<dbReference type="PANTHER" id="PTHR13061">
    <property type="entry name" value="DYNACTIN SUBUNIT P25"/>
    <property type="match status" value="1"/>
</dbReference>